<dbReference type="EMBL" id="JAQQWE010000007">
    <property type="protein sequence ID" value="KAK7946446.1"/>
    <property type="molecule type" value="Genomic_DNA"/>
</dbReference>
<proteinExistence type="predicted"/>
<dbReference type="GeneID" id="92080051"/>
<accession>A0ABR1Q368</accession>
<keyword evidence="2" id="KW-1185">Reference proteome</keyword>
<evidence type="ECO:0000313" key="2">
    <source>
        <dbReference type="Proteomes" id="UP001391051"/>
    </source>
</evidence>
<name>A0ABR1Q368_9PEZI</name>
<gene>
    <name evidence="1" type="ORF">PG986_010767</name>
</gene>
<evidence type="ECO:0000313" key="1">
    <source>
        <dbReference type="EMBL" id="KAK7946446.1"/>
    </source>
</evidence>
<sequence length="244" mass="27619">MDDRDAGHVSEVEKAISELFGHDRTPQPSQRGSKVARGIFTQYPESLRLQHHEESETMPPLDLDKAIANAKAQDEDVQTVFFVNLPAQLEGNNLKAQQESIDLVQTWQAWATTVVEGKLQQQVDAGKLDSVACGSYRAKVFDYLMRRSTWFAKSFDQNMSKHIEVKKVEFHAQILTTVLESFSVPASTYGNLESVLREISDGIVKAKTNVIRVIQLQVSQQAREYTVAKSKYESVSFDLQYNQY</sequence>
<dbReference type="Proteomes" id="UP001391051">
    <property type="component" value="Unassembled WGS sequence"/>
</dbReference>
<dbReference type="RefSeq" id="XP_066696480.1">
    <property type="nucleotide sequence ID" value="XM_066846989.1"/>
</dbReference>
<protein>
    <submittedName>
        <fullName evidence="1">Uncharacterized protein</fullName>
    </submittedName>
</protein>
<organism evidence="1 2">
    <name type="scientific">Apiospora aurea</name>
    <dbReference type="NCBI Taxonomy" id="335848"/>
    <lineage>
        <taxon>Eukaryota</taxon>
        <taxon>Fungi</taxon>
        <taxon>Dikarya</taxon>
        <taxon>Ascomycota</taxon>
        <taxon>Pezizomycotina</taxon>
        <taxon>Sordariomycetes</taxon>
        <taxon>Xylariomycetidae</taxon>
        <taxon>Amphisphaeriales</taxon>
        <taxon>Apiosporaceae</taxon>
        <taxon>Apiospora</taxon>
    </lineage>
</organism>
<reference evidence="1 2" key="1">
    <citation type="submission" date="2023-01" db="EMBL/GenBank/DDBJ databases">
        <title>Analysis of 21 Apiospora genomes using comparative genomics revels a genus with tremendous synthesis potential of carbohydrate active enzymes and secondary metabolites.</title>
        <authorList>
            <person name="Sorensen T."/>
        </authorList>
    </citation>
    <scope>NUCLEOTIDE SEQUENCE [LARGE SCALE GENOMIC DNA]</scope>
    <source>
        <strain evidence="1 2">CBS 24483</strain>
    </source>
</reference>
<comment type="caution">
    <text evidence="1">The sequence shown here is derived from an EMBL/GenBank/DDBJ whole genome shotgun (WGS) entry which is preliminary data.</text>
</comment>